<gene>
    <name evidence="2" type="ORF">HEB94_002270</name>
</gene>
<name>A0A927MSE1_9ACTN</name>
<dbReference type="Proteomes" id="UP000638648">
    <property type="component" value="Unassembled WGS sequence"/>
</dbReference>
<dbReference type="InterPro" id="IPR002934">
    <property type="entry name" value="Polymerase_NTP_transf_dom"/>
</dbReference>
<evidence type="ECO:0000313" key="3">
    <source>
        <dbReference type="Proteomes" id="UP000638648"/>
    </source>
</evidence>
<sequence>MYDPLLRDLVDEASHDEDVVGLLLTGSLARGDALPGTDLDLRYILTDGQSRPFRSEQRDGVLLEQGYSDAATEAAKIDAQPMNVYAHLDGRTLYDPQGVLAHLRRQAQKRFDTYQVSEQERSTTDFLLQCCQDKIRVALAGGDLLKAAFVTGTASWRLMEGLWAANNRPLPPNSSVRPHLKDLAGPRDVEALYARLFLAETPERVQITLELIDWIRARLA</sequence>
<dbReference type="GO" id="GO:0016779">
    <property type="term" value="F:nucleotidyltransferase activity"/>
    <property type="evidence" value="ECO:0007669"/>
    <property type="project" value="InterPro"/>
</dbReference>
<proteinExistence type="predicted"/>
<comment type="caution">
    <text evidence="2">The sequence shown here is derived from an EMBL/GenBank/DDBJ whole genome shotgun (WGS) entry which is preliminary data.</text>
</comment>
<evidence type="ECO:0000313" key="2">
    <source>
        <dbReference type="EMBL" id="MBE1605422.1"/>
    </source>
</evidence>
<dbReference type="EMBL" id="JADBEM010000001">
    <property type="protein sequence ID" value="MBE1605422.1"/>
    <property type="molecule type" value="Genomic_DNA"/>
</dbReference>
<accession>A0A927MSE1</accession>
<dbReference type="InterPro" id="IPR043519">
    <property type="entry name" value="NT_sf"/>
</dbReference>
<dbReference type="Pfam" id="PF01909">
    <property type="entry name" value="NTP_transf_2"/>
    <property type="match status" value="1"/>
</dbReference>
<dbReference type="RefSeq" id="WP_192749764.1">
    <property type="nucleotide sequence ID" value="NZ_BAABJL010000013.1"/>
</dbReference>
<keyword evidence="3" id="KW-1185">Reference proteome</keyword>
<feature type="domain" description="Polymerase nucleotidyl transferase" evidence="1">
    <location>
        <begin position="7"/>
        <end position="51"/>
    </location>
</feature>
<dbReference type="AlphaFoldDB" id="A0A927MSE1"/>
<organism evidence="2 3">
    <name type="scientific">Actinopolymorpha pittospori</name>
    <dbReference type="NCBI Taxonomy" id="648752"/>
    <lineage>
        <taxon>Bacteria</taxon>
        <taxon>Bacillati</taxon>
        <taxon>Actinomycetota</taxon>
        <taxon>Actinomycetes</taxon>
        <taxon>Propionibacteriales</taxon>
        <taxon>Actinopolymorphaceae</taxon>
        <taxon>Actinopolymorpha</taxon>
    </lineage>
</organism>
<protein>
    <recommendedName>
        <fullName evidence="1">Polymerase nucleotidyl transferase domain-containing protein</fullName>
    </recommendedName>
</protein>
<dbReference type="Gene3D" id="3.30.460.10">
    <property type="entry name" value="Beta Polymerase, domain 2"/>
    <property type="match status" value="1"/>
</dbReference>
<dbReference type="SUPFAM" id="SSF81301">
    <property type="entry name" value="Nucleotidyltransferase"/>
    <property type="match status" value="1"/>
</dbReference>
<reference evidence="2" key="1">
    <citation type="submission" date="2020-10" db="EMBL/GenBank/DDBJ databases">
        <title>Sequencing the genomes of 1000 actinobacteria strains.</title>
        <authorList>
            <person name="Klenk H.-P."/>
        </authorList>
    </citation>
    <scope>NUCLEOTIDE SEQUENCE</scope>
    <source>
        <strain evidence="2">DSM 45354</strain>
    </source>
</reference>
<evidence type="ECO:0000259" key="1">
    <source>
        <dbReference type="Pfam" id="PF01909"/>
    </source>
</evidence>